<keyword evidence="4 8" id="KW-0566">Pantothenate biosynthesis</keyword>
<feature type="active site" description="Proton donor" evidence="8">
    <location>
        <position position="43"/>
    </location>
</feature>
<keyword evidence="6 8" id="KW-0067">ATP-binding</keyword>
<feature type="binding site" evidence="8">
    <location>
        <position position="67"/>
    </location>
    <ligand>
        <name>beta-alanine</name>
        <dbReference type="ChEBI" id="CHEBI:57966"/>
    </ligand>
</feature>
<dbReference type="InterPro" id="IPR003721">
    <property type="entry name" value="Pantoate_ligase"/>
</dbReference>
<comment type="subunit">
    <text evidence="8">Homodimer.</text>
</comment>
<dbReference type="InterPro" id="IPR004821">
    <property type="entry name" value="Cyt_trans-like"/>
</dbReference>
<feature type="binding site" evidence="8">
    <location>
        <begin position="36"/>
        <end position="43"/>
    </location>
    <ligand>
        <name>ATP</name>
        <dbReference type="ChEBI" id="CHEBI:30616"/>
    </ligand>
</feature>
<dbReference type="NCBIfam" id="TIGR00125">
    <property type="entry name" value="cyt_tran_rel"/>
    <property type="match status" value="1"/>
</dbReference>
<evidence type="ECO:0000256" key="7">
    <source>
        <dbReference type="ARBA" id="ARBA00048258"/>
    </source>
</evidence>
<dbReference type="RefSeq" id="WP_338041215.1">
    <property type="nucleotide sequence ID" value="NZ_BAAAQP010000002.1"/>
</dbReference>
<keyword evidence="3 8" id="KW-0436">Ligase</keyword>
<dbReference type="NCBIfam" id="TIGR00018">
    <property type="entry name" value="panC"/>
    <property type="match status" value="1"/>
</dbReference>
<keyword evidence="10" id="KW-1185">Reference proteome</keyword>
<comment type="function">
    <text evidence="8">Catalyzes the condensation of pantoate with beta-alanine in an ATP-dependent reaction via a pantoyl-adenylate intermediate.</text>
</comment>
<evidence type="ECO:0000256" key="3">
    <source>
        <dbReference type="ARBA" id="ARBA00022598"/>
    </source>
</evidence>
<dbReference type="PANTHER" id="PTHR21299:SF1">
    <property type="entry name" value="PANTOATE--BETA-ALANINE LIGASE"/>
    <property type="match status" value="1"/>
</dbReference>
<dbReference type="HAMAP" id="MF_00158">
    <property type="entry name" value="PanC"/>
    <property type="match status" value="1"/>
</dbReference>
<evidence type="ECO:0000256" key="5">
    <source>
        <dbReference type="ARBA" id="ARBA00022741"/>
    </source>
</evidence>
<evidence type="ECO:0000256" key="8">
    <source>
        <dbReference type="HAMAP-Rule" id="MF_00158"/>
    </source>
</evidence>
<dbReference type="Proteomes" id="UP000704762">
    <property type="component" value="Unassembled WGS sequence"/>
</dbReference>
<feature type="binding site" evidence="8">
    <location>
        <begin position="154"/>
        <end position="157"/>
    </location>
    <ligand>
        <name>ATP</name>
        <dbReference type="ChEBI" id="CHEBI:30616"/>
    </ligand>
</feature>
<comment type="caution">
    <text evidence="9">The sequence shown here is derived from an EMBL/GenBank/DDBJ whole genome shotgun (WGS) entry which is preliminary data.</text>
</comment>
<dbReference type="Gene3D" id="3.40.50.620">
    <property type="entry name" value="HUPs"/>
    <property type="match status" value="1"/>
</dbReference>
<feature type="binding site" evidence="8">
    <location>
        <begin position="191"/>
        <end position="194"/>
    </location>
    <ligand>
        <name>ATP</name>
        <dbReference type="ChEBI" id="CHEBI:30616"/>
    </ligand>
</feature>
<organism evidence="9 10">
    <name type="scientific">Microlunatus panaciterrae</name>
    <dbReference type="NCBI Taxonomy" id="400768"/>
    <lineage>
        <taxon>Bacteria</taxon>
        <taxon>Bacillati</taxon>
        <taxon>Actinomycetota</taxon>
        <taxon>Actinomycetes</taxon>
        <taxon>Propionibacteriales</taxon>
        <taxon>Propionibacteriaceae</taxon>
        <taxon>Microlunatus</taxon>
    </lineage>
</organism>
<feature type="binding site" evidence="8">
    <location>
        <position position="67"/>
    </location>
    <ligand>
        <name>(R)-pantoate</name>
        <dbReference type="ChEBI" id="CHEBI:15980"/>
    </ligand>
</feature>
<feature type="binding site" evidence="8">
    <location>
        <position position="160"/>
    </location>
    <ligand>
        <name>(R)-pantoate</name>
        <dbReference type="ChEBI" id="CHEBI:15980"/>
    </ligand>
</feature>
<dbReference type="GO" id="GO:0004592">
    <property type="term" value="F:pantoate-beta-alanine ligase activity"/>
    <property type="evidence" value="ECO:0007669"/>
    <property type="project" value="UniProtKB-EC"/>
</dbReference>
<dbReference type="CDD" id="cd00560">
    <property type="entry name" value="PanC"/>
    <property type="match status" value="1"/>
</dbReference>
<evidence type="ECO:0000256" key="1">
    <source>
        <dbReference type="ARBA" id="ARBA00004990"/>
    </source>
</evidence>
<evidence type="ECO:0000313" key="9">
    <source>
        <dbReference type="EMBL" id="MBM7798623.1"/>
    </source>
</evidence>
<dbReference type="Gene3D" id="3.30.1300.10">
    <property type="entry name" value="Pantoate-beta-alanine ligase, C-terminal domain"/>
    <property type="match status" value="1"/>
</dbReference>
<reference evidence="9 10" key="1">
    <citation type="submission" date="2021-01" db="EMBL/GenBank/DDBJ databases">
        <title>Sequencing the genomes of 1000 actinobacteria strains.</title>
        <authorList>
            <person name="Klenk H.-P."/>
        </authorList>
    </citation>
    <scope>NUCLEOTIDE SEQUENCE [LARGE SCALE GENOMIC DNA]</scope>
    <source>
        <strain evidence="9 10">DSM 18662</strain>
    </source>
</reference>
<accession>A0ABS2RIU5</accession>
<dbReference type="EC" id="6.3.2.1" evidence="8"/>
<dbReference type="EMBL" id="JAFBCF010000001">
    <property type="protein sequence ID" value="MBM7798623.1"/>
    <property type="molecule type" value="Genomic_DNA"/>
</dbReference>
<feature type="binding site" evidence="8">
    <location>
        <position position="183"/>
    </location>
    <ligand>
        <name>ATP</name>
        <dbReference type="ChEBI" id="CHEBI:30616"/>
    </ligand>
</feature>
<comment type="pathway">
    <text evidence="1 8">Cofactor biosynthesis; (R)-pantothenate biosynthesis; (R)-pantothenate from (R)-pantoate and beta-alanine: step 1/1.</text>
</comment>
<keyword evidence="5 8" id="KW-0547">Nucleotide-binding</keyword>
<comment type="miscellaneous">
    <text evidence="8">The reaction proceeds by a bi uni uni bi ping pong mechanism.</text>
</comment>
<evidence type="ECO:0000313" key="10">
    <source>
        <dbReference type="Proteomes" id="UP000704762"/>
    </source>
</evidence>
<name>A0ABS2RIU5_9ACTN</name>
<protein>
    <recommendedName>
        <fullName evidence="8">Pantothenate synthetase</fullName>
        <shortName evidence="8">PS</shortName>
        <ecNumber evidence="8">6.3.2.1</ecNumber>
    </recommendedName>
    <alternativeName>
        <fullName evidence="8">Pantoate--beta-alanine ligase</fullName>
    </alternativeName>
    <alternativeName>
        <fullName evidence="8">Pantoate-activating enzyme</fullName>
    </alternativeName>
</protein>
<dbReference type="InterPro" id="IPR042176">
    <property type="entry name" value="Pantoate_ligase_C"/>
</dbReference>
<dbReference type="SUPFAM" id="SSF52374">
    <property type="entry name" value="Nucleotidylyl transferase"/>
    <property type="match status" value="1"/>
</dbReference>
<evidence type="ECO:0000256" key="4">
    <source>
        <dbReference type="ARBA" id="ARBA00022655"/>
    </source>
</evidence>
<comment type="similarity">
    <text evidence="2 8">Belongs to the pantothenate synthetase family.</text>
</comment>
<comment type="subcellular location">
    <subcellularLocation>
        <location evidence="8">Cytoplasm</location>
    </subcellularLocation>
</comment>
<comment type="catalytic activity">
    <reaction evidence="7 8">
        <text>(R)-pantoate + beta-alanine + ATP = (R)-pantothenate + AMP + diphosphate + H(+)</text>
        <dbReference type="Rhea" id="RHEA:10912"/>
        <dbReference type="ChEBI" id="CHEBI:15378"/>
        <dbReference type="ChEBI" id="CHEBI:15980"/>
        <dbReference type="ChEBI" id="CHEBI:29032"/>
        <dbReference type="ChEBI" id="CHEBI:30616"/>
        <dbReference type="ChEBI" id="CHEBI:33019"/>
        <dbReference type="ChEBI" id="CHEBI:57966"/>
        <dbReference type="ChEBI" id="CHEBI:456215"/>
        <dbReference type="EC" id="6.3.2.1"/>
    </reaction>
</comment>
<dbReference type="InterPro" id="IPR014729">
    <property type="entry name" value="Rossmann-like_a/b/a_fold"/>
</dbReference>
<gene>
    <name evidence="8" type="primary">panC</name>
    <name evidence="9" type="ORF">JOE57_001544</name>
</gene>
<proteinExistence type="inferred from homology"/>
<evidence type="ECO:0000256" key="6">
    <source>
        <dbReference type="ARBA" id="ARBA00022840"/>
    </source>
</evidence>
<keyword evidence="8" id="KW-0963">Cytoplasm</keyword>
<sequence>MRTLTTVADLRRHLAERRARGGSALTGSAVALVPTMGALHEGHLSLIRAAAAEADTVVVSVFVNPLQFDDQLDLARYPRDLDHDAELAAAAGAAVLFTPDVREMYPPGFATTISVAGVTDTLEGEHRGRAHFDGVTTVVAKLFAMVGPEMAYFGQKDAQQVAVIRRLVADLNLPILIKVLPTIREPDGLAMSSRNVRLSIVERNRALALPAALAAARECWLAGRRDVGEIIGAAKKVLADRGVQPEYVALVDPHTFAPVWGDTAGVVLLALAAPVGQVRLIDNVLLQREPSERKA</sequence>
<evidence type="ECO:0000256" key="2">
    <source>
        <dbReference type="ARBA" id="ARBA00009256"/>
    </source>
</evidence>
<dbReference type="PANTHER" id="PTHR21299">
    <property type="entry name" value="CYTIDYLATE KINASE/PANTOATE-BETA-ALANINE LIGASE"/>
    <property type="match status" value="1"/>
</dbReference>
<dbReference type="Pfam" id="PF02569">
    <property type="entry name" value="Pantoate_ligase"/>
    <property type="match status" value="1"/>
</dbReference>